<gene>
    <name evidence="1" type="ORF">Vafri_19032</name>
</gene>
<dbReference type="Proteomes" id="UP000747399">
    <property type="component" value="Unassembled WGS sequence"/>
</dbReference>
<protein>
    <submittedName>
        <fullName evidence="1">Uncharacterized protein</fullName>
    </submittedName>
</protein>
<proteinExistence type="predicted"/>
<accession>A0A8J4BNU6</accession>
<evidence type="ECO:0000313" key="1">
    <source>
        <dbReference type="EMBL" id="GIL65365.1"/>
    </source>
</evidence>
<keyword evidence="2" id="KW-1185">Reference proteome</keyword>
<reference evidence="1" key="1">
    <citation type="journal article" date="2021" name="Proc. Natl. Acad. Sci. U.S.A.">
        <title>Three genomes in the algal genus Volvox reveal the fate of a haploid sex-determining region after a transition to homothallism.</title>
        <authorList>
            <person name="Yamamoto K."/>
            <person name="Hamaji T."/>
            <person name="Kawai-Toyooka H."/>
            <person name="Matsuzaki R."/>
            <person name="Takahashi F."/>
            <person name="Nishimura Y."/>
            <person name="Kawachi M."/>
            <person name="Noguchi H."/>
            <person name="Minakuchi Y."/>
            <person name="Umen J.G."/>
            <person name="Toyoda A."/>
            <person name="Nozaki H."/>
        </authorList>
    </citation>
    <scope>NUCLEOTIDE SEQUENCE</scope>
    <source>
        <strain evidence="1">NIES-3780</strain>
    </source>
</reference>
<name>A0A8J4BNU6_9CHLO</name>
<sequence>MIDVDMYVSRTLSEEMAQEGRVAHYENLCADRRATILPAFEPTRPGSKGRIMAMKLSKGTLTHSQLRLLAWRHAVWLPAGIKLEERNDSACCSRATSVVFRTSDLRSSSPEPY</sequence>
<dbReference type="AlphaFoldDB" id="A0A8J4BNU6"/>
<evidence type="ECO:0000313" key="2">
    <source>
        <dbReference type="Proteomes" id="UP000747399"/>
    </source>
</evidence>
<organism evidence="1 2">
    <name type="scientific">Volvox africanus</name>
    <dbReference type="NCBI Taxonomy" id="51714"/>
    <lineage>
        <taxon>Eukaryota</taxon>
        <taxon>Viridiplantae</taxon>
        <taxon>Chlorophyta</taxon>
        <taxon>core chlorophytes</taxon>
        <taxon>Chlorophyceae</taxon>
        <taxon>CS clade</taxon>
        <taxon>Chlamydomonadales</taxon>
        <taxon>Volvocaceae</taxon>
        <taxon>Volvox</taxon>
    </lineage>
</organism>
<comment type="caution">
    <text evidence="1">The sequence shown here is derived from an EMBL/GenBank/DDBJ whole genome shotgun (WGS) entry which is preliminary data.</text>
</comment>
<dbReference type="EMBL" id="BNCO01000075">
    <property type="protein sequence ID" value="GIL65365.1"/>
    <property type="molecule type" value="Genomic_DNA"/>
</dbReference>